<dbReference type="RefSeq" id="WP_111347462.1">
    <property type="nucleotide sequence ID" value="NZ_JAIWKD010000004.1"/>
</dbReference>
<organism evidence="6 7">
    <name type="scientific">Acuticoccus sediminis</name>
    <dbReference type="NCBI Taxonomy" id="2184697"/>
    <lineage>
        <taxon>Bacteria</taxon>
        <taxon>Pseudomonadati</taxon>
        <taxon>Pseudomonadota</taxon>
        <taxon>Alphaproteobacteria</taxon>
        <taxon>Hyphomicrobiales</taxon>
        <taxon>Amorphaceae</taxon>
        <taxon>Acuticoccus</taxon>
    </lineage>
</organism>
<sequence length="319" mass="33564">MTSLLTNTAAMVALQTLNQINASLNTTNNRVSTGLRIAQAQDSAAYWAIATTTASDNGALSSVQDALAIGKSTLDVMYNGLESTRDSLQKMKELLVSARQPGVDRTNVQVEIDGLLTDMQNKAGASVINEQNFLAVDSSAADWNATKAIVASFERSASGISISTIDLDISSLTLTDAHATAASKIGILDQQRGVAVTTGPSPLAADATISVLDVDISALTDSEDDLQRLEQFISLVDSALVDTISAQNTVGVNLARAESQKSFIDALMDANDRAVGALIDANMEEESTKLRALQTQQQLSVESLSIANASAQNVLALFR</sequence>
<evidence type="ECO:0000259" key="5">
    <source>
        <dbReference type="Pfam" id="PF00700"/>
    </source>
</evidence>
<keyword evidence="6" id="KW-0969">Cilium</keyword>
<evidence type="ECO:0000256" key="1">
    <source>
        <dbReference type="ARBA" id="ARBA00005709"/>
    </source>
</evidence>
<evidence type="ECO:0000256" key="2">
    <source>
        <dbReference type="ARBA" id="ARBA00023143"/>
    </source>
</evidence>
<protein>
    <recommendedName>
        <fullName evidence="3">Flagellin</fullName>
    </recommendedName>
</protein>
<evidence type="ECO:0000313" key="6">
    <source>
        <dbReference type="EMBL" id="RAI00958.1"/>
    </source>
</evidence>
<comment type="subcellular location">
    <subcellularLocation>
        <location evidence="3">Secreted</location>
    </subcellularLocation>
    <subcellularLocation>
        <location evidence="3">Bacterial flagellum</location>
    </subcellularLocation>
</comment>
<keyword evidence="2 3" id="KW-0975">Bacterial flagellum</keyword>
<feature type="domain" description="Flagellin C-terminal" evidence="5">
    <location>
        <begin position="234"/>
        <end position="318"/>
    </location>
</feature>
<dbReference type="Proteomes" id="UP000249590">
    <property type="component" value="Unassembled WGS sequence"/>
</dbReference>
<dbReference type="InterPro" id="IPR001492">
    <property type="entry name" value="Flagellin"/>
</dbReference>
<dbReference type="SUPFAM" id="SSF64518">
    <property type="entry name" value="Phase 1 flagellin"/>
    <property type="match status" value="1"/>
</dbReference>
<dbReference type="PANTHER" id="PTHR42792:SF2">
    <property type="entry name" value="FLAGELLIN"/>
    <property type="match status" value="1"/>
</dbReference>
<dbReference type="OrthoDB" id="8328560at2"/>
<evidence type="ECO:0000313" key="7">
    <source>
        <dbReference type="Proteomes" id="UP000249590"/>
    </source>
</evidence>
<dbReference type="GO" id="GO:0009288">
    <property type="term" value="C:bacterial-type flagellum"/>
    <property type="evidence" value="ECO:0007669"/>
    <property type="project" value="UniProtKB-SubCell"/>
</dbReference>
<gene>
    <name evidence="6" type="ORF">DLJ53_17165</name>
</gene>
<comment type="similarity">
    <text evidence="1 3">Belongs to the bacterial flagellin family.</text>
</comment>
<evidence type="ECO:0000256" key="3">
    <source>
        <dbReference type="RuleBase" id="RU362073"/>
    </source>
</evidence>
<accession>A0A8B2NYS5</accession>
<feature type="domain" description="Flagellin N-terminal" evidence="4">
    <location>
        <begin position="6"/>
        <end position="135"/>
    </location>
</feature>
<dbReference type="Gene3D" id="1.20.1330.10">
    <property type="entry name" value="f41 fragment of flagellin, N-terminal domain"/>
    <property type="match status" value="1"/>
</dbReference>
<comment type="caution">
    <text evidence="6">The sequence shown here is derived from an EMBL/GenBank/DDBJ whole genome shotgun (WGS) entry which is preliminary data.</text>
</comment>
<dbReference type="AlphaFoldDB" id="A0A8B2NYS5"/>
<keyword evidence="6" id="KW-0966">Cell projection</keyword>
<dbReference type="GO" id="GO:0005198">
    <property type="term" value="F:structural molecule activity"/>
    <property type="evidence" value="ECO:0007669"/>
    <property type="project" value="UniProtKB-UniRule"/>
</dbReference>
<name>A0A8B2NYS5_9HYPH</name>
<evidence type="ECO:0000259" key="4">
    <source>
        <dbReference type="Pfam" id="PF00669"/>
    </source>
</evidence>
<dbReference type="Pfam" id="PF00669">
    <property type="entry name" value="Flagellin_N"/>
    <property type="match status" value="1"/>
</dbReference>
<keyword evidence="3" id="KW-0964">Secreted</keyword>
<keyword evidence="7" id="KW-1185">Reference proteome</keyword>
<dbReference type="EMBL" id="QHHQ01000003">
    <property type="protein sequence ID" value="RAI00958.1"/>
    <property type="molecule type" value="Genomic_DNA"/>
</dbReference>
<proteinExistence type="inferred from homology"/>
<reference evidence="6 7" key="1">
    <citation type="submission" date="2018-05" db="EMBL/GenBank/DDBJ databases">
        <title>Acuticoccus sediminis sp. nov., isolated from deep-sea sediment of Indian Ocean.</title>
        <authorList>
            <person name="Liu X."/>
            <person name="Lai Q."/>
            <person name="Du Y."/>
            <person name="Sun F."/>
            <person name="Zhang X."/>
            <person name="Wang S."/>
            <person name="Shao Z."/>
        </authorList>
    </citation>
    <scope>NUCLEOTIDE SEQUENCE [LARGE SCALE GENOMIC DNA]</scope>
    <source>
        <strain evidence="6 7">PTG4-2</strain>
    </source>
</reference>
<dbReference type="InterPro" id="IPR046358">
    <property type="entry name" value="Flagellin_C"/>
</dbReference>
<keyword evidence="6" id="KW-0282">Flagellum</keyword>
<dbReference type="InterPro" id="IPR001029">
    <property type="entry name" value="Flagellin_N"/>
</dbReference>
<dbReference type="Pfam" id="PF00700">
    <property type="entry name" value="Flagellin_C"/>
    <property type="match status" value="1"/>
</dbReference>
<dbReference type="PANTHER" id="PTHR42792">
    <property type="entry name" value="FLAGELLIN"/>
    <property type="match status" value="1"/>
</dbReference>
<dbReference type="GO" id="GO:0005576">
    <property type="term" value="C:extracellular region"/>
    <property type="evidence" value="ECO:0007669"/>
    <property type="project" value="UniProtKB-SubCell"/>
</dbReference>
<comment type="function">
    <text evidence="3">Flagellin is the subunit protein which polymerizes to form the filaments of bacterial flagella.</text>
</comment>